<dbReference type="Pfam" id="PF03705">
    <property type="entry name" value="CheR_N"/>
    <property type="match status" value="1"/>
</dbReference>
<name>D2Z3A0_9BACT</name>
<keyword evidence="5" id="KW-0949">S-adenosyl-L-methionine</keyword>
<dbReference type="CDD" id="cd02440">
    <property type="entry name" value="AdoMet_MTases"/>
    <property type="match status" value="1"/>
</dbReference>
<comment type="catalytic activity">
    <reaction evidence="1">
        <text>L-glutamyl-[protein] + S-adenosyl-L-methionine = [protein]-L-glutamate 5-O-methyl ester + S-adenosyl-L-homocysteine</text>
        <dbReference type="Rhea" id="RHEA:24452"/>
        <dbReference type="Rhea" id="RHEA-COMP:10208"/>
        <dbReference type="Rhea" id="RHEA-COMP:10311"/>
        <dbReference type="ChEBI" id="CHEBI:29973"/>
        <dbReference type="ChEBI" id="CHEBI:57856"/>
        <dbReference type="ChEBI" id="CHEBI:59789"/>
        <dbReference type="ChEBI" id="CHEBI:82795"/>
        <dbReference type="EC" id="2.1.1.80"/>
    </reaction>
</comment>
<evidence type="ECO:0000313" key="8">
    <source>
        <dbReference type="Proteomes" id="UP000006427"/>
    </source>
</evidence>
<dbReference type="InterPro" id="IPR029063">
    <property type="entry name" value="SAM-dependent_MTases_sf"/>
</dbReference>
<dbReference type="Gene3D" id="3.40.50.150">
    <property type="entry name" value="Vaccinia Virus protein VP39"/>
    <property type="match status" value="1"/>
</dbReference>
<evidence type="ECO:0000256" key="2">
    <source>
        <dbReference type="ARBA" id="ARBA00012534"/>
    </source>
</evidence>
<dbReference type="InterPro" id="IPR022641">
    <property type="entry name" value="CheR_N"/>
</dbReference>
<dbReference type="SUPFAM" id="SSF47757">
    <property type="entry name" value="Chemotaxis receptor methyltransferase CheR, N-terminal domain"/>
    <property type="match status" value="1"/>
</dbReference>
<comment type="caution">
    <text evidence="7">The sequence shown here is derived from an EMBL/GenBank/DDBJ whole genome shotgun (WGS) entry which is preliminary data.</text>
</comment>
<dbReference type="Pfam" id="PF01739">
    <property type="entry name" value="CheR"/>
    <property type="match status" value="1"/>
</dbReference>
<dbReference type="InterPro" id="IPR036804">
    <property type="entry name" value="CheR_N_sf"/>
</dbReference>
<gene>
    <name evidence="7" type="ORF">Dpep_2118</name>
</gene>
<evidence type="ECO:0000256" key="5">
    <source>
        <dbReference type="ARBA" id="ARBA00022691"/>
    </source>
</evidence>
<dbReference type="PRINTS" id="PR00996">
    <property type="entry name" value="CHERMTFRASE"/>
</dbReference>
<dbReference type="PANTHER" id="PTHR24422:SF19">
    <property type="entry name" value="CHEMOTAXIS PROTEIN METHYLTRANSFERASE"/>
    <property type="match status" value="1"/>
</dbReference>
<keyword evidence="3 7" id="KW-0489">Methyltransferase</keyword>
<dbReference type="SMART" id="SM00138">
    <property type="entry name" value="MeTrc"/>
    <property type="match status" value="1"/>
</dbReference>
<sequence>MVANEKDYDSPEYTRFKQQVQKLTGLDLNSYKNQIHRRAHMLMSRWNLTDYDQYFTMINKNEDKLRDFLDYLTINVSEFLRNPPRWWDLKDHVIPDLIKTKGNKKLRFWSAGSATGEEPYSLAMLSSECGLSSTTPVHARDIDAGAIAIAQKGIYHKRQLVNVPPDWITKYFKAVDEQTYQVKDDLKKRVDFARLNLVEDRFEKDYDLILCRNVVIYFRPETKAVLYQKFFDALRPGGYLLVGSTEQIFEYKSYGFEAAKPFLYKKPLK</sequence>
<feature type="domain" description="CheR-type methyltransferase" evidence="6">
    <location>
        <begin position="1"/>
        <end position="269"/>
    </location>
</feature>
<dbReference type="RefSeq" id="WP_005661996.1">
    <property type="nucleotide sequence ID" value="NZ_ABTR02000001.1"/>
</dbReference>
<evidence type="ECO:0000313" key="7">
    <source>
        <dbReference type="EMBL" id="EFC92140.1"/>
    </source>
</evidence>
<accession>D2Z3A0</accession>
<dbReference type="InterPro" id="IPR050903">
    <property type="entry name" value="Bact_Chemotaxis_MeTrfase"/>
</dbReference>
<protein>
    <recommendedName>
        <fullName evidence="2">protein-glutamate O-methyltransferase</fullName>
        <ecNumber evidence="2">2.1.1.80</ecNumber>
    </recommendedName>
</protein>
<dbReference type="InterPro" id="IPR022642">
    <property type="entry name" value="CheR_C"/>
</dbReference>
<dbReference type="EMBL" id="ABTR02000001">
    <property type="protein sequence ID" value="EFC92140.1"/>
    <property type="molecule type" value="Genomic_DNA"/>
</dbReference>
<dbReference type="EC" id="2.1.1.80" evidence="2"/>
<dbReference type="STRING" id="469381.Dpep_2118"/>
<dbReference type="Gene3D" id="1.10.155.10">
    <property type="entry name" value="Chemotaxis receptor methyltransferase CheR, N-terminal domain"/>
    <property type="match status" value="1"/>
</dbReference>
<reference evidence="7 8" key="1">
    <citation type="journal article" date="2010" name="Stand. Genomic Sci.">
        <title>Permanent draft genome sequence of Dethiosulfovibrio peptidovorans type strain (SEBR 4207).</title>
        <authorList>
            <person name="Labutti K."/>
            <person name="Mayilraj S."/>
            <person name="Clum A."/>
            <person name="Lucas S."/>
            <person name="Glavina Del Rio T."/>
            <person name="Nolan M."/>
            <person name="Tice H."/>
            <person name="Cheng J.F."/>
            <person name="Pitluck S."/>
            <person name="Liolios K."/>
            <person name="Ivanova N."/>
            <person name="Mavromatis K."/>
            <person name="Mikhailova N."/>
            <person name="Pati A."/>
            <person name="Goodwin L."/>
            <person name="Chen A."/>
            <person name="Palaniappan K."/>
            <person name="Land M."/>
            <person name="Hauser L."/>
            <person name="Chang Y.J."/>
            <person name="Jeffries C.D."/>
            <person name="Rohde M."/>
            <person name="Spring S."/>
            <person name="Goker M."/>
            <person name="Woyke T."/>
            <person name="Bristow J."/>
            <person name="Eisen J.A."/>
            <person name="Markowitz V."/>
            <person name="Hugenholtz P."/>
            <person name="Kyrpides N.C."/>
            <person name="Klenk H.P."/>
            <person name="Lapidus A."/>
        </authorList>
    </citation>
    <scope>NUCLEOTIDE SEQUENCE [LARGE SCALE GENOMIC DNA]</scope>
    <source>
        <strain evidence="7 8">DSM 11002</strain>
    </source>
</reference>
<dbReference type="GO" id="GO:0008983">
    <property type="term" value="F:protein-glutamate O-methyltransferase activity"/>
    <property type="evidence" value="ECO:0007669"/>
    <property type="project" value="UniProtKB-EC"/>
</dbReference>
<dbReference type="PaxDb" id="469381-Dpep_2118"/>
<dbReference type="SUPFAM" id="SSF53335">
    <property type="entry name" value="S-adenosyl-L-methionine-dependent methyltransferases"/>
    <property type="match status" value="1"/>
</dbReference>
<dbReference type="InterPro" id="IPR000780">
    <property type="entry name" value="CheR_MeTrfase"/>
</dbReference>
<dbReference type="PANTHER" id="PTHR24422">
    <property type="entry name" value="CHEMOTAXIS PROTEIN METHYLTRANSFERASE"/>
    <property type="match status" value="1"/>
</dbReference>
<evidence type="ECO:0000259" key="6">
    <source>
        <dbReference type="PROSITE" id="PS50123"/>
    </source>
</evidence>
<keyword evidence="8" id="KW-1185">Reference proteome</keyword>
<dbReference type="PROSITE" id="PS50123">
    <property type="entry name" value="CHER"/>
    <property type="match status" value="1"/>
</dbReference>
<proteinExistence type="predicted"/>
<evidence type="ECO:0000256" key="1">
    <source>
        <dbReference type="ARBA" id="ARBA00001541"/>
    </source>
</evidence>
<dbReference type="Proteomes" id="UP000006427">
    <property type="component" value="Unassembled WGS sequence"/>
</dbReference>
<evidence type="ECO:0000256" key="3">
    <source>
        <dbReference type="ARBA" id="ARBA00022603"/>
    </source>
</evidence>
<dbReference type="AlphaFoldDB" id="D2Z3A0"/>
<evidence type="ECO:0000256" key="4">
    <source>
        <dbReference type="ARBA" id="ARBA00022679"/>
    </source>
</evidence>
<dbReference type="GO" id="GO:0032259">
    <property type="term" value="P:methylation"/>
    <property type="evidence" value="ECO:0007669"/>
    <property type="project" value="UniProtKB-KW"/>
</dbReference>
<organism evidence="7 8">
    <name type="scientific">Dethiosulfovibrio peptidovorans DSM 11002</name>
    <dbReference type="NCBI Taxonomy" id="469381"/>
    <lineage>
        <taxon>Bacteria</taxon>
        <taxon>Thermotogati</taxon>
        <taxon>Synergistota</taxon>
        <taxon>Synergistia</taxon>
        <taxon>Synergistales</taxon>
        <taxon>Dethiosulfovibrionaceae</taxon>
        <taxon>Dethiosulfovibrio</taxon>
    </lineage>
</organism>
<dbReference type="eggNOG" id="COG1352">
    <property type="taxonomic scope" value="Bacteria"/>
</dbReference>
<keyword evidence="4 7" id="KW-0808">Transferase</keyword>